<proteinExistence type="predicted"/>
<dbReference type="RefSeq" id="XP_001798450.1">
    <property type="nucleotide sequence ID" value="XM_001798398.1"/>
</dbReference>
<evidence type="ECO:0000256" key="1">
    <source>
        <dbReference type="SAM" id="SignalP"/>
    </source>
</evidence>
<dbReference type="VEuPathDB" id="FungiDB:JI435_081250"/>
<dbReference type="Proteomes" id="UP000663193">
    <property type="component" value="Chromosome 2"/>
</dbReference>
<dbReference type="OMA" id="GECERWG"/>
<accession>A0A7U2EVV4</accession>
<name>A0A7U2EVV4_PHANO</name>
<dbReference type="KEGG" id="pno:SNOG_08125"/>
<feature type="chain" id="PRO_5034570976" evidence="1">
    <location>
        <begin position="16"/>
        <end position="176"/>
    </location>
</feature>
<dbReference type="OrthoDB" id="3793724at2759"/>
<sequence length="176" mass="19237">MRFVVFAASLPGAFALWNQELCKGAGACIDIGVLVSYPFRCPDGSAITRPSFGTDLQKAALAGATRITKEEFPKTCYAGKVPSANAIFVRTTTRNGQTAYTFIEEGCTDPNPKFPKDCYHYTTNASTYTFCQLVDAKGGQCTENLQAGRCERWGDTAGRTECKDWKIGQPDFPDDE</sequence>
<organism evidence="2 3">
    <name type="scientific">Phaeosphaeria nodorum (strain SN15 / ATCC MYA-4574 / FGSC 10173)</name>
    <name type="common">Glume blotch fungus</name>
    <name type="synonym">Parastagonospora nodorum</name>
    <dbReference type="NCBI Taxonomy" id="321614"/>
    <lineage>
        <taxon>Eukaryota</taxon>
        <taxon>Fungi</taxon>
        <taxon>Dikarya</taxon>
        <taxon>Ascomycota</taxon>
        <taxon>Pezizomycotina</taxon>
        <taxon>Dothideomycetes</taxon>
        <taxon>Pleosporomycetidae</taxon>
        <taxon>Pleosporales</taxon>
        <taxon>Pleosporineae</taxon>
        <taxon>Phaeosphaeriaceae</taxon>
        <taxon>Parastagonospora</taxon>
    </lineage>
</organism>
<keyword evidence="3" id="KW-1185">Reference proteome</keyword>
<feature type="signal peptide" evidence="1">
    <location>
        <begin position="1"/>
        <end position="15"/>
    </location>
</feature>
<protein>
    <submittedName>
        <fullName evidence="2">Uncharacterized protein</fullName>
    </submittedName>
</protein>
<reference evidence="3" key="1">
    <citation type="journal article" date="2021" name="BMC Genomics">
        <title>Chromosome-level genome assembly and manually-curated proteome of model necrotroph Parastagonospora nodorum Sn15 reveals a genome-wide trove of candidate effector homologs, and redundancy of virulence-related functions within an accessory chromosome.</title>
        <authorList>
            <person name="Bertazzoni S."/>
            <person name="Jones D.A.B."/>
            <person name="Phan H.T."/>
            <person name="Tan K.-C."/>
            <person name="Hane J.K."/>
        </authorList>
    </citation>
    <scope>NUCLEOTIDE SEQUENCE [LARGE SCALE GENOMIC DNA]</scope>
    <source>
        <strain evidence="3">SN15 / ATCC MYA-4574 / FGSC 10173)</strain>
    </source>
</reference>
<dbReference type="AlphaFoldDB" id="A0A7U2EVV4"/>
<evidence type="ECO:0000313" key="2">
    <source>
        <dbReference type="EMBL" id="QRC92823.1"/>
    </source>
</evidence>
<gene>
    <name evidence="2" type="ORF">JI435_081250</name>
</gene>
<evidence type="ECO:0000313" key="3">
    <source>
        <dbReference type="Proteomes" id="UP000663193"/>
    </source>
</evidence>
<keyword evidence="1" id="KW-0732">Signal</keyword>
<dbReference type="EMBL" id="CP069024">
    <property type="protein sequence ID" value="QRC92823.1"/>
    <property type="molecule type" value="Genomic_DNA"/>
</dbReference>